<dbReference type="Proteomes" id="UP000625711">
    <property type="component" value="Unassembled WGS sequence"/>
</dbReference>
<protein>
    <submittedName>
        <fullName evidence="1">Uncharacterized protein</fullName>
    </submittedName>
</protein>
<evidence type="ECO:0000313" key="1">
    <source>
        <dbReference type="EMBL" id="KAF7263708.1"/>
    </source>
</evidence>
<reference evidence="1" key="1">
    <citation type="submission" date="2020-08" db="EMBL/GenBank/DDBJ databases">
        <title>Genome sequencing and assembly of the red palm weevil Rhynchophorus ferrugineus.</title>
        <authorList>
            <person name="Dias G.B."/>
            <person name="Bergman C.M."/>
            <person name="Manee M."/>
        </authorList>
    </citation>
    <scope>NUCLEOTIDE SEQUENCE</scope>
    <source>
        <strain evidence="1">AA-2017</strain>
        <tissue evidence="1">Whole larva</tissue>
    </source>
</reference>
<dbReference type="AlphaFoldDB" id="A0A834HLA6"/>
<dbReference type="EMBL" id="JAACXV010019968">
    <property type="protein sequence ID" value="KAF7263708.1"/>
    <property type="molecule type" value="Genomic_DNA"/>
</dbReference>
<gene>
    <name evidence="1" type="ORF">GWI33_001329</name>
</gene>
<sequence length="66" mass="7629">MIRPVTSSFSTQQRLKEMQDFFAKYPEAGAGASSRKTALENVQNNIRWLEQYKSTVESWIQTLNES</sequence>
<dbReference type="Gene3D" id="1.25.50.20">
    <property type="match status" value="1"/>
</dbReference>
<organism evidence="1 2">
    <name type="scientific">Rhynchophorus ferrugineus</name>
    <name type="common">Red palm weevil</name>
    <name type="synonym">Curculio ferrugineus</name>
    <dbReference type="NCBI Taxonomy" id="354439"/>
    <lineage>
        <taxon>Eukaryota</taxon>
        <taxon>Metazoa</taxon>
        <taxon>Ecdysozoa</taxon>
        <taxon>Arthropoda</taxon>
        <taxon>Hexapoda</taxon>
        <taxon>Insecta</taxon>
        <taxon>Pterygota</taxon>
        <taxon>Neoptera</taxon>
        <taxon>Endopterygota</taxon>
        <taxon>Coleoptera</taxon>
        <taxon>Polyphaga</taxon>
        <taxon>Cucujiformia</taxon>
        <taxon>Curculionidae</taxon>
        <taxon>Dryophthorinae</taxon>
        <taxon>Rhynchophorus</taxon>
    </lineage>
</organism>
<evidence type="ECO:0000313" key="2">
    <source>
        <dbReference type="Proteomes" id="UP000625711"/>
    </source>
</evidence>
<accession>A0A834HLA6</accession>
<name>A0A834HLA6_RHYFE</name>
<comment type="caution">
    <text evidence="1">The sequence shown here is derived from an EMBL/GenBank/DDBJ whole genome shotgun (WGS) entry which is preliminary data.</text>
</comment>
<proteinExistence type="predicted"/>
<dbReference type="OrthoDB" id="510539at2759"/>
<keyword evidence="2" id="KW-1185">Reference proteome</keyword>